<dbReference type="EMBL" id="UGLZ01000004">
    <property type="protein sequence ID" value="STU63729.1"/>
    <property type="molecule type" value="Genomic_DNA"/>
</dbReference>
<evidence type="ECO:0000313" key="2">
    <source>
        <dbReference type="Proteomes" id="UP000255382"/>
    </source>
</evidence>
<evidence type="ECO:0000313" key="1">
    <source>
        <dbReference type="EMBL" id="STU63729.1"/>
    </source>
</evidence>
<proteinExistence type="predicted"/>
<gene>
    <name evidence="1" type="ORF">NCTC5050_01261</name>
</gene>
<dbReference type="SUPFAM" id="SSF50939">
    <property type="entry name" value="Sialidases"/>
    <property type="match status" value="1"/>
</dbReference>
<accession>A0A377Z8S0</accession>
<dbReference type="Proteomes" id="UP000255382">
    <property type="component" value="Unassembled WGS sequence"/>
</dbReference>
<dbReference type="InterPro" id="IPR036278">
    <property type="entry name" value="Sialidase_sf"/>
</dbReference>
<organism evidence="1 2">
    <name type="scientific">Klebsiella pneumoniae subsp. ozaenae</name>
    <dbReference type="NCBI Taxonomy" id="574"/>
    <lineage>
        <taxon>Bacteria</taxon>
        <taxon>Pseudomonadati</taxon>
        <taxon>Pseudomonadota</taxon>
        <taxon>Gammaproteobacteria</taxon>
        <taxon>Enterobacterales</taxon>
        <taxon>Enterobacteriaceae</taxon>
        <taxon>Klebsiella/Raoultella group</taxon>
        <taxon>Klebsiella</taxon>
        <taxon>Klebsiella pneumoniae complex</taxon>
    </lineage>
</organism>
<keyword evidence="2" id="KW-1185">Reference proteome</keyword>
<dbReference type="Gene3D" id="2.120.10.10">
    <property type="match status" value="1"/>
</dbReference>
<sequence length="446" mass="48722">MVLTSALPAGYKISIERSTPVTQEASIRNQGGFFPEIHEDALDKLTMLVQQAYGWWSGLSLRKPSWLANYYDALNNRIRNLRDPSQAHDAATKKYVDSSIVDNTNAWKAGDAALNQKIDANFSRTIRVPEATVAEVTNNLARRNSLFGWDSNGNPVPIFGMTDTADLAIKLASHDKGLGGDLVGTPQGGTVNDLANSVYQTSVSRITDHGIGFANWPQGKAVKFNNNLYVGYNYATAHGSVVQDAMVISSHNGLDWTAPVMIAQHNSTESASAWSLGYNAAANKLIALVRFRAGGGDTSAMRYEAYESSNSGVSWSKVADINIKSTTGYDAVELHGFCLDSQGRYITGYHSIDGELGYLAINTDNYSFQRIVLMNAADNFNGTLIQCELNFLYSSGRNEILVTARSQDISKGYPKAWVIDANYSCCEKRPNYYAICSICKPCITCL</sequence>
<dbReference type="AlphaFoldDB" id="A0A377Z8S0"/>
<name>A0A377Z8S0_KLEPO</name>
<protein>
    <submittedName>
        <fullName evidence="1">Uncharacterized protein</fullName>
    </submittedName>
</protein>
<reference evidence="1 2" key="1">
    <citation type="submission" date="2018-06" db="EMBL/GenBank/DDBJ databases">
        <authorList>
            <consortium name="Pathogen Informatics"/>
            <person name="Doyle S."/>
        </authorList>
    </citation>
    <scope>NUCLEOTIDE SEQUENCE [LARGE SCALE GENOMIC DNA]</scope>
    <source>
        <strain evidence="1 2">NCTC5050</strain>
    </source>
</reference>